<accession>A0A8H8WYB6</accession>
<evidence type="ECO:0000256" key="4">
    <source>
        <dbReference type="SAM" id="SignalP"/>
    </source>
</evidence>
<dbReference type="InterPro" id="IPR025997">
    <property type="entry name" value="SBP_2_dom"/>
</dbReference>
<evidence type="ECO:0000259" key="5">
    <source>
        <dbReference type="Pfam" id="PF13407"/>
    </source>
</evidence>
<organism evidence="6 7">
    <name type="scientific">Methylobacterium indicum</name>
    <dbReference type="NCBI Taxonomy" id="1775910"/>
    <lineage>
        <taxon>Bacteria</taxon>
        <taxon>Pseudomonadati</taxon>
        <taxon>Pseudomonadota</taxon>
        <taxon>Alphaproteobacteria</taxon>
        <taxon>Hyphomicrobiales</taxon>
        <taxon>Methylobacteriaceae</taxon>
        <taxon>Methylobacterium</taxon>
    </lineage>
</organism>
<dbReference type="Pfam" id="PF13407">
    <property type="entry name" value="Peripla_BP_4"/>
    <property type="match status" value="1"/>
</dbReference>
<reference evidence="6" key="1">
    <citation type="submission" date="2020-11" db="EMBL/GenBank/DDBJ databases">
        <title>Complete genome sequence of a novel pathogenic Methylobacterium strain isolated from rice in Vietnam.</title>
        <authorList>
            <person name="Lai K."/>
            <person name="Okazaki S."/>
            <person name="Higashi K."/>
            <person name="Mori H."/>
            <person name="Toyoda A."/>
            <person name="Kurokawa K."/>
        </authorList>
    </citation>
    <scope>NUCLEOTIDE SEQUENCE</scope>
    <source>
        <strain evidence="6">VL1</strain>
    </source>
</reference>
<dbReference type="SUPFAM" id="SSF53822">
    <property type="entry name" value="Periplasmic binding protein-like I"/>
    <property type="match status" value="1"/>
</dbReference>
<sequence>MKSLLLSGFMLLAATVALASSAAQAQDLKPLNPDTETDRIDWSQLGTKLGPMPKPAAGTRAGAVSKTLTNEYWRLLGEGYQSLGKRLGVKVAYQAAQNEGDQVGQLSIAETMIAQGVNVLLVSPQTNANLEPILGEAKQAGIPVVNVNDAVIPLAPHYVGNVQRDNGVRVARWFIANRPDGGKLAVIEGQAGVYAATQRTAGFKATIAADGGKFKVVASVPGNWDRQLSYDAATTLLQQHPDLVGFYCNNDTMALGVVEAVKNAGLLGKVAVFGTDGITDAHASIRAGELTGTVDSFPVLTGEVAMEAALRILAKEPVPRVVATPQALITKDNIERYKGKGADLRAVLEEDVRSGK</sequence>
<evidence type="ECO:0000313" key="7">
    <source>
        <dbReference type="Proteomes" id="UP000663508"/>
    </source>
</evidence>
<dbReference type="PANTHER" id="PTHR46847">
    <property type="entry name" value="D-ALLOSE-BINDING PERIPLASMIC PROTEIN-RELATED"/>
    <property type="match status" value="1"/>
</dbReference>
<evidence type="ECO:0000256" key="1">
    <source>
        <dbReference type="ARBA" id="ARBA00004196"/>
    </source>
</evidence>
<evidence type="ECO:0000313" key="6">
    <source>
        <dbReference type="EMBL" id="BCM86443.1"/>
    </source>
</evidence>
<dbReference type="GO" id="GO:0030246">
    <property type="term" value="F:carbohydrate binding"/>
    <property type="evidence" value="ECO:0007669"/>
    <property type="project" value="UniProtKB-ARBA"/>
</dbReference>
<name>A0A8H8WYB6_9HYPH</name>
<dbReference type="AlphaFoldDB" id="A0A8H8WYB6"/>
<feature type="signal peptide" evidence="4">
    <location>
        <begin position="1"/>
        <end position="25"/>
    </location>
</feature>
<dbReference type="InterPro" id="IPR028082">
    <property type="entry name" value="Peripla_BP_I"/>
</dbReference>
<feature type="domain" description="Periplasmic binding protein" evidence="5">
    <location>
        <begin position="64"/>
        <end position="316"/>
    </location>
</feature>
<gene>
    <name evidence="6" type="ORF">mvi_49040</name>
</gene>
<dbReference type="CDD" id="cd06320">
    <property type="entry name" value="PBP1_allose_binding"/>
    <property type="match status" value="1"/>
</dbReference>
<dbReference type="KEGG" id="mind:mvi_49040"/>
<dbReference type="GO" id="GO:0030313">
    <property type="term" value="C:cell envelope"/>
    <property type="evidence" value="ECO:0007669"/>
    <property type="project" value="UniProtKB-SubCell"/>
</dbReference>
<protein>
    <submittedName>
        <fullName evidence="6">LacI family transcriptional regulator</fullName>
    </submittedName>
</protein>
<dbReference type="PANTHER" id="PTHR46847:SF1">
    <property type="entry name" value="D-ALLOSE-BINDING PERIPLASMIC PROTEIN-RELATED"/>
    <property type="match status" value="1"/>
</dbReference>
<proteinExistence type="inferred from homology"/>
<evidence type="ECO:0000256" key="2">
    <source>
        <dbReference type="ARBA" id="ARBA00007639"/>
    </source>
</evidence>
<keyword evidence="3 4" id="KW-0732">Signal</keyword>
<dbReference type="Gene3D" id="3.40.50.2300">
    <property type="match status" value="2"/>
</dbReference>
<dbReference type="Proteomes" id="UP000663508">
    <property type="component" value="Chromosome"/>
</dbReference>
<evidence type="ECO:0000256" key="3">
    <source>
        <dbReference type="ARBA" id="ARBA00022729"/>
    </source>
</evidence>
<dbReference type="EMBL" id="AP024145">
    <property type="protein sequence ID" value="BCM86443.1"/>
    <property type="molecule type" value="Genomic_DNA"/>
</dbReference>
<comment type="subcellular location">
    <subcellularLocation>
        <location evidence="1">Cell envelope</location>
    </subcellularLocation>
</comment>
<feature type="chain" id="PRO_5034543002" evidence="4">
    <location>
        <begin position="26"/>
        <end position="356"/>
    </location>
</feature>
<dbReference type="RefSeq" id="WP_207179452.1">
    <property type="nucleotide sequence ID" value="NZ_AP024145.1"/>
</dbReference>
<comment type="similarity">
    <text evidence="2">Belongs to the bacterial solute-binding protein 2 family.</text>
</comment>